<sequence>MQLIPIFPLIGYLLSSLSTVEAADVTYCNSTANCPKSLPCCSTYGTCGNGSYCLGGCDVRYSYNLTACMPMPIMSKMNTTFDSTDLLLDQSTYLGNSTESDWLYTGYIDDYDDALIIQMPNGTTGTVVSSSQYLFYGKVSAKVKTSRTQGVITAFILFSDVQDEIDYEFVGYNLTSAQSNYYSQGYLDYNNVLDINTTDTFENWHIYEVDWSEDAVKWSIDGDVVRTLNKSDTFNDTTNRYSFPQTPSRVQLSLWPGGAASNAIGTIEWAGGEVNWDSEDIQKHGYFYAELAWLSVEPYDTPGGVKKIGCNGTSCNAYLYNSTDGDQQNVTMVKKITYLGNEGATGLDPQNEEEEIVSTYTSGSSTFTSTTTKGVTAKVTDKSTTTQGEVTPSGYDPTMGFVQNSDATATGDAETTSRSNAAEGQFSAVGITGILGAIAMGIISFLS</sequence>
<dbReference type="PANTHER" id="PTHR10963">
    <property type="entry name" value="GLYCOSYL HYDROLASE-RELATED"/>
    <property type="match status" value="1"/>
</dbReference>
<evidence type="ECO:0000256" key="1">
    <source>
        <dbReference type="ARBA" id="ARBA00022729"/>
    </source>
</evidence>
<keyword evidence="1 6" id="KW-0732">Signal</keyword>
<evidence type="ECO:0000256" key="2">
    <source>
        <dbReference type="ARBA" id="ARBA00022801"/>
    </source>
</evidence>
<dbReference type="GO" id="GO:0009277">
    <property type="term" value="C:fungal-type cell wall"/>
    <property type="evidence" value="ECO:0007669"/>
    <property type="project" value="TreeGrafter"/>
</dbReference>
<evidence type="ECO:0000256" key="6">
    <source>
        <dbReference type="SAM" id="SignalP"/>
    </source>
</evidence>
<comment type="caution">
    <text evidence="8">The sequence shown here is derived from an EMBL/GenBank/DDBJ whole genome shotgun (WGS) entry which is preliminary data.</text>
</comment>
<dbReference type="OrthoDB" id="4781at2759"/>
<keyword evidence="5" id="KW-0472">Membrane</keyword>
<keyword evidence="2" id="KW-0378">Hydrolase</keyword>
<dbReference type="InterPro" id="IPR050546">
    <property type="entry name" value="Glycosyl_Hydrlase_16"/>
</dbReference>
<evidence type="ECO:0000256" key="3">
    <source>
        <dbReference type="ARBA" id="ARBA00023295"/>
    </source>
</evidence>
<dbReference type="GO" id="GO:0016757">
    <property type="term" value="F:glycosyltransferase activity"/>
    <property type="evidence" value="ECO:0007669"/>
    <property type="project" value="TreeGrafter"/>
</dbReference>
<dbReference type="InterPro" id="IPR013320">
    <property type="entry name" value="ConA-like_dom_sf"/>
</dbReference>
<evidence type="ECO:0000259" key="7">
    <source>
        <dbReference type="PROSITE" id="PS51762"/>
    </source>
</evidence>
<dbReference type="SUPFAM" id="SSF49899">
    <property type="entry name" value="Concanavalin A-like lectins/glucanases"/>
    <property type="match status" value="1"/>
</dbReference>
<feature type="domain" description="GH16" evidence="7">
    <location>
        <begin position="64"/>
        <end position="278"/>
    </location>
</feature>
<dbReference type="Gene3D" id="2.60.120.200">
    <property type="match status" value="1"/>
</dbReference>
<feature type="compositionally biased region" description="Polar residues" evidence="4">
    <location>
        <begin position="401"/>
        <end position="420"/>
    </location>
</feature>
<keyword evidence="9" id="KW-1185">Reference proteome</keyword>
<dbReference type="FunFam" id="2.60.120.200:FF:000159">
    <property type="entry name" value="Glycosidase"/>
    <property type="match status" value="1"/>
</dbReference>
<feature type="transmembrane region" description="Helical" evidence="5">
    <location>
        <begin position="426"/>
        <end position="446"/>
    </location>
</feature>
<feature type="chain" id="PRO_5040156488" evidence="6">
    <location>
        <begin position="23"/>
        <end position="447"/>
    </location>
</feature>
<gene>
    <name evidence="8" type="ORF">CLIB1423_21S01420</name>
</gene>
<dbReference type="AlphaFoldDB" id="A0A9P0QUJ9"/>
<keyword evidence="3 8" id="KW-0326">Glycosidase</keyword>
<feature type="region of interest" description="Disordered" evidence="4">
    <location>
        <begin position="383"/>
        <end position="420"/>
    </location>
</feature>
<dbReference type="GO" id="GO:0031505">
    <property type="term" value="P:fungal-type cell wall organization"/>
    <property type="evidence" value="ECO:0007669"/>
    <property type="project" value="TreeGrafter"/>
</dbReference>
<evidence type="ECO:0000256" key="5">
    <source>
        <dbReference type="SAM" id="Phobius"/>
    </source>
</evidence>
<evidence type="ECO:0000313" key="9">
    <source>
        <dbReference type="Proteomes" id="UP000837801"/>
    </source>
</evidence>
<dbReference type="PANTHER" id="PTHR10963:SF22">
    <property type="entry name" value="GLYCOSIDASE CRH2-RELATED"/>
    <property type="match status" value="1"/>
</dbReference>
<dbReference type="Pfam" id="PF00722">
    <property type="entry name" value="Glyco_hydro_16"/>
    <property type="match status" value="1"/>
</dbReference>
<dbReference type="Proteomes" id="UP000837801">
    <property type="component" value="Unassembled WGS sequence"/>
</dbReference>
<evidence type="ECO:0000313" key="8">
    <source>
        <dbReference type="EMBL" id="CAH2355082.1"/>
    </source>
</evidence>
<dbReference type="InterPro" id="IPR000757">
    <property type="entry name" value="Beta-glucanase-like"/>
</dbReference>
<dbReference type="GO" id="GO:0005975">
    <property type="term" value="P:carbohydrate metabolic process"/>
    <property type="evidence" value="ECO:0007669"/>
    <property type="project" value="InterPro"/>
</dbReference>
<accession>A0A9P0QUJ9</accession>
<keyword evidence="5" id="KW-0812">Transmembrane</keyword>
<dbReference type="PROSITE" id="PS51762">
    <property type="entry name" value="GH16_2"/>
    <property type="match status" value="1"/>
</dbReference>
<feature type="signal peptide" evidence="6">
    <location>
        <begin position="1"/>
        <end position="22"/>
    </location>
</feature>
<name>A0A9P0QUJ9_9ASCO</name>
<organism evidence="8 9">
    <name type="scientific">[Candida] railenensis</name>
    <dbReference type="NCBI Taxonomy" id="45579"/>
    <lineage>
        <taxon>Eukaryota</taxon>
        <taxon>Fungi</taxon>
        <taxon>Dikarya</taxon>
        <taxon>Ascomycota</taxon>
        <taxon>Saccharomycotina</taxon>
        <taxon>Pichiomycetes</taxon>
        <taxon>Debaryomycetaceae</taxon>
        <taxon>Kurtzmaniella</taxon>
    </lineage>
</organism>
<dbReference type="GO" id="GO:0004553">
    <property type="term" value="F:hydrolase activity, hydrolyzing O-glycosyl compounds"/>
    <property type="evidence" value="ECO:0007669"/>
    <property type="project" value="InterPro"/>
</dbReference>
<keyword evidence="5" id="KW-1133">Transmembrane helix</keyword>
<dbReference type="EMBL" id="CAKXYY010000021">
    <property type="protein sequence ID" value="CAH2355082.1"/>
    <property type="molecule type" value="Genomic_DNA"/>
</dbReference>
<proteinExistence type="predicted"/>
<protein>
    <submittedName>
        <fullName evidence="8">Probable glycosidase CRH2</fullName>
    </submittedName>
</protein>
<reference evidence="8" key="1">
    <citation type="submission" date="2022-03" db="EMBL/GenBank/DDBJ databases">
        <authorList>
            <person name="Legras J.-L."/>
            <person name="Devillers H."/>
            <person name="Grondin C."/>
        </authorList>
    </citation>
    <scope>NUCLEOTIDE SEQUENCE</scope>
    <source>
        <strain evidence="8">CLIB 1423</strain>
    </source>
</reference>
<evidence type="ECO:0000256" key="4">
    <source>
        <dbReference type="SAM" id="MobiDB-lite"/>
    </source>
</evidence>